<dbReference type="Proteomes" id="UP000245712">
    <property type="component" value="Unassembled WGS sequence"/>
</dbReference>
<organism evidence="1 2">
    <name type="scientific">Paraburkholderia unamae</name>
    <dbReference type="NCBI Taxonomy" id="219649"/>
    <lineage>
        <taxon>Bacteria</taxon>
        <taxon>Pseudomonadati</taxon>
        <taxon>Pseudomonadota</taxon>
        <taxon>Betaproteobacteria</taxon>
        <taxon>Burkholderiales</taxon>
        <taxon>Burkholderiaceae</taxon>
        <taxon>Paraburkholderia</taxon>
    </lineage>
</organism>
<comment type="caution">
    <text evidence="1">The sequence shown here is derived from an EMBL/GenBank/DDBJ whole genome shotgun (WGS) entry which is preliminary data.</text>
</comment>
<dbReference type="RefSeq" id="WP_116610313.1">
    <property type="nucleotide sequence ID" value="NZ_QEOB01000003.1"/>
</dbReference>
<evidence type="ECO:0000313" key="1">
    <source>
        <dbReference type="EMBL" id="PVX85822.1"/>
    </source>
</evidence>
<reference evidence="1 2" key="1">
    <citation type="submission" date="2018-05" db="EMBL/GenBank/DDBJ databases">
        <title>Genomic Encyclopedia of Type Strains, Phase IV (KMG-V): Genome sequencing to study the core and pangenomes of soil and plant-associated prokaryotes.</title>
        <authorList>
            <person name="Whitman W."/>
        </authorList>
    </citation>
    <scope>NUCLEOTIDE SEQUENCE [LARGE SCALE GENOMIC DNA]</scope>
    <source>
        <strain evidence="1 2">SCZa-39</strain>
    </source>
</reference>
<dbReference type="EMBL" id="QEOB01000003">
    <property type="protein sequence ID" value="PVX85822.1"/>
    <property type="molecule type" value="Genomic_DNA"/>
</dbReference>
<sequence length="214" mass="24245">MNRQARIDGKVAELFAEFEARLRALGFTTTHQPASDGQDGFLSYQEARSGDLSCATCEETGEITEWFDKDDAPGRNGEYQVRRGNEVSFVIFKDGAWECGEPDAWRGIDWRISKQEHNRHLTVLRDKVHGSKPDAALALIRHHICANSNDRVMNTLTDEFGIRAKVCCGVILRKDPDGASQILHLVNDDVLEPVPEDVRQQIEHRIETFDLRLD</sequence>
<accession>A0ABX5KWK8</accession>
<evidence type="ECO:0000313" key="2">
    <source>
        <dbReference type="Proteomes" id="UP000245712"/>
    </source>
</evidence>
<proteinExistence type="predicted"/>
<name>A0ABX5KWK8_9BURK</name>
<keyword evidence="2" id="KW-1185">Reference proteome</keyword>
<protein>
    <submittedName>
        <fullName evidence="1">Uncharacterized protein</fullName>
    </submittedName>
</protein>
<gene>
    <name evidence="1" type="ORF">C7402_103400</name>
</gene>